<sequence>DSQASRFEPPSFIPRNAFRPHEVLASHYHRILGSVTSLHHPLFEPRNVPFRTPEETLASDYPWNFRIILQASPPSSNPGMPSVLSKICLPPTNLGILGGSTSRNLKLSSYPTTSNSPTSYQV</sequence>
<feature type="compositionally biased region" description="Low complexity" evidence="1">
    <location>
        <begin position="108"/>
        <end position="122"/>
    </location>
</feature>
<reference evidence="2 3" key="2">
    <citation type="journal article" date="2017" name="Front. Plant Sci.">
        <title>Gene Classification and Mining of Molecular Markers Useful in Red Clover (Trifolium pratense) Breeding.</title>
        <authorList>
            <person name="Istvanek J."/>
            <person name="Dluhosova J."/>
            <person name="Dluhos P."/>
            <person name="Patkova L."/>
            <person name="Nedelnik J."/>
            <person name="Repkova J."/>
        </authorList>
    </citation>
    <scope>NUCLEOTIDE SEQUENCE [LARGE SCALE GENOMIC DNA]</scope>
    <source>
        <strain evidence="3">cv. Tatra</strain>
        <tissue evidence="2">Young leaves</tissue>
    </source>
</reference>
<evidence type="ECO:0000256" key="1">
    <source>
        <dbReference type="SAM" id="MobiDB-lite"/>
    </source>
</evidence>
<accession>A0A2K3K5I4</accession>
<feature type="region of interest" description="Disordered" evidence="1">
    <location>
        <begin position="99"/>
        <end position="122"/>
    </location>
</feature>
<evidence type="ECO:0000313" key="2">
    <source>
        <dbReference type="EMBL" id="PNX61532.1"/>
    </source>
</evidence>
<organism evidence="2 3">
    <name type="scientific">Trifolium pratense</name>
    <name type="common">Red clover</name>
    <dbReference type="NCBI Taxonomy" id="57577"/>
    <lineage>
        <taxon>Eukaryota</taxon>
        <taxon>Viridiplantae</taxon>
        <taxon>Streptophyta</taxon>
        <taxon>Embryophyta</taxon>
        <taxon>Tracheophyta</taxon>
        <taxon>Spermatophyta</taxon>
        <taxon>Magnoliopsida</taxon>
        <taxon>eudicotyledons</taxon>
        <taxon>Gunneridae</taxon>
        <taxon>Pentapetalae</taxon>
        <taxon>rosids</taxon>
        <taxon>fabids</taxon>
        <taxon>Fabales</taxon>
        <taxon>Fabaceae</taxon>
        <taxon>Papilionoideae</taxon>
        <taxon>50 kb inversion clade</taxon>
        <taxon>NPAAA clade</taxon>
        <taxon>Hologalegina</taxon>
        <taxon>IRL clade</taxon>
        <taxon>Trifolieae</taxon>
        <taxon>Trifolium</taxon>
    </lineage>
</organism>
<feature type="non-terminal residue" evidence="2">
    <location>
        <position position="1"/>
    </location>
</feature>
<protein>
    <submittedName>
        <fullName evidence="2">Uncharacterized protein</fullName>
    </submittedName>
</protein>
<reference evidence="2 3" key="1">
    <citation type="journal article" date="2014" name="Am. J. Bot.">
        <title>Genome assembly and annotation for red clover (Trifolium pratense; Fabaceae).</title>
        <authorList>
            <person name="Istvanek J."/>
            <person name="Jaros M."/>
            <person name="Krenek A."/>
            <person name="Repkova J."/>
        </authorList>
    </citation>
    <scope>NUCLEOTIDE SEQUENCE [LARGE SCALE GENOMIC DNA]</scope>
    <source>
        <strain evidence="3">cv. Tatra</strain>
        <tissue evidence="2">Young leaves</tissue>
    </source>
</reference>
<proteinExistence type="predicted"/>
<comment type="caution">
    <text evidence="2">The sequence shown here is derived from an EMBL/GenBank/DDBJ whole genome shotgun (WGS) entry which is preliminary data.</text>
</comment>
<dbReference type="AlphaFoldDB" id="A0A2K3K5I4"/>
<evidence type="ECO:0000313" key="3">
    <source>
        <dbReference type="Proteomes" id="UP000236291"/>
    </source>
</evidence>
<name>A0A2K3K5I4_TRIPR</name>
<dbReference type="Proteomes" id="UP000236291">
    <property type="component" value="Unassembled WGS sequence"/>
</dbReference>
<gene>
    <name evidence="2" type="ORF">L195_g052508</name>
</gene>
<dbReference type="EMBL" id="ASHM01085484">
    <property type="protein sequence ID" value="PNX61532.1"/>
    <property type="molecule type" value="Genomic_DNA"/>
</dbReference>